<keyword evidence="2" id="KW-1185">Reference proteome</keyword>
<dbReference type="Proteomes" id="UP000265618">
    <property type="component" value="Unassembled WGS sequence"/>
</dbReference>
<reference evidence="1 2" key="1">
    <citation type="journal article" date="2018" name="PLoS ONE">
        <title>The draft genome of Kipferlia bialata reveals reductive genome evolution in fornicate parasites.</title>
        <authorList>
            <person name="Tanifuji G."/>
            <person name="Takabayashi S."/>
            <person name="Kume K."/>
            <person name="Takagi M."/>
            <person name="Nakayama T."/>
            <person name="Kamikawa R."/>
            <person name="Inagaki Y."/>
            <person name="Hashimoto T."/>
        </authorList>
    </citation>
    <scope>NUCLEOTIDE SEQUENCE [LARGE SCALE GENOMIC DNA]</scope>
    <source>
        <strain evidence="1">NY0173</strain>
    </source>
</reference>
<proteinExistence type="predicted"/>
<dbReference type="EMBL" id="BDIP01007434">
    <property type="protein sequence ID" value="GCA64496.1"/>
    <property type="molecule type" value="Genomic_DNA"/>
</dbReference>
<name>A0A391NWW9_9EUKA</name>
<sequence length="36" mass="4043">MTEHFVELHGERVPVVPEFPGQAKLIEAFLGFAAFK</sequence>
<evidence type="ECO:0000313" key="2">
    <source>
        <dbReference type="Proteomes" id="UP000265618"/>
    </source>
</evidence>
<protein>
    <submittedName>
        <fullName evidence="1">Uncharacterized protein</fullName>
    </submittedName>
</protein>
<feature type="non-terminal residue" evidence="1">
    <location>
        <position position="36"/>
    </location>
</feature>
<accession>A0A391NWW9</accession>
<organism evidence="1 2">
    <name type="scientific">Kipferlia bialata</name>
    <dbReference type="NCBI Taxonomy" id="797122"/>
    <lineage>
        <taxon>Eukaryota</taxon>
        <taxon>Metamonada</taxon>
        <taxon>Carpediemonas-like organisms</taxon>
        <taxon>Kipferlia</taxon>
    </lineage>
</organism>
<evidence type="ECO:0000313" key="1">
    <source>
        <dbReference type="EMBL" id="GCA64496.1"/>
    </source>
</evidence>
<gene>
    <name evidence="1" type="ORF">KIPB_014453</name>
</gene>
<dbReference type="AlphaFoldDB" id="A0A391NWW9"/>
<comment type="caution">
    <text evidence="1">The sequence shown here is derived from an EMBL/GenBank/DDBJ whole genome shotgun (WGS) entry which is preliminary data.</text>
</comment>